<protein>
    <submittedName>
        <fullName evidence="6 7">Uncharacterized protein isoform X1</fullName>
    </submittedName>
</protein>
<dbReference type="PANTHER" id="PTHR48258:SF9">
    <property type="entry name" value="OS01G0348150 PROTEIN"/>
    <property type="match status" value="1"/>
</dbReference>
<feature type="compositionally biased region" description="Basic residues" evidence="1">
    <location>
        <begin position="610"/>
        <end position="623"/>
    </location>
</feature>
<evidence type="ECO:0000256" key="1">
    <source>
        <dbReference type="SAM" id="MobiDB-lite"/>
    </source>
</evidence>
<feature type="domain" description="Transposase-associated" evidence="4">
    <location>
        <begin position="5"/>
        <end position="80"/>
    </location>
</feature>
<evidence type="ECO:0000259" key="4">
    <source>
        <dbReference type="Pfam" id="PF13963"/>
    </source>
</evidence>
<dbReference type="InterPro" id="IPR025452">
    <property type="entry name" value="DUF4218"/>
</dbReference>
<reference evidence="5" key="1">
    <citation type="journal article" date="2021" name="Nat. Commun.">
        <title>Genomic analyses provide insights into spinach domestication and the genetic basis of agronomic traits.</title>
        <authorList>
            <person name="Cai X."/>
            <person name="Sun X."/>
            <person name="Xu C."/>
            <person name="Sun H."/>
            <person name="Wang X."/>
            <person name="Ge C."/>
            <person name="Zhang Z."/>
            <person name="Wang Q."/>
            <person name="Fei Z."/>
            <person name="Jiao C."/>
            <person name="Wang Q."/>
        </authorList>
    </citation>
    <scope>NUCLEOTIDE SEQUENCE [LARGE SCALE GENOMIC DNA]</scope>
    <source>
        <strain evidence="5">cv. Varoflay</strain>
    </source>
</reference>
<organism evidence="5 7">
    <name type="scientific">Spinacia oleracea</name>
    <name type="common">Spinach</name>
    <dbReference type="NCBI Taxonomy" id="3562"/>
    <lineage>
        <taxon>Eukaryota</taxon>
        <taxon>Viridiplantae</taxon>
        <taxon>Streptophyta</taxon>
        <taxon>Embryophyta</taxon>
        <taxon>Tracheophyta</taxon>
        <taxon>Spermatophyta</taxon>
        <taxon>Magnoliopsida</taxon>
        <taxon>eudicotyledons</taxon>
        <taxon>Gunneridae</taxon>
        <taxon>Pentapetalae</taxon>
        <taxon>Caryophyllales</taxon>
        <taxon>Chenopodiaceae</taxon>
        <taxon>Chenopodioideae</taxon>
        <taxon>Anserineae</taxon>
        <taxon>Spinacia</taxon>
    </lineage>
</organism>
<feature type="domain" description="DUF4216" evidence="2">
    <location>
        <begin position="998"/>
        <end position="1066"/>
    </location>
</feature>
<dbReference type="RefSeq" id="XP_056689760.1">
    <property type="nucleotide sequence ID" value="XM_056833782.1"/>
</dbReference>
<accession>A0ABM3R2B0</accession>
<evidence type="ECO:0000259" key="2">
    <source>
        <dbReference type="Pfam" id="PF13952"/>
    </source>
</evidence>
<name>A0ABM3R2B0_SPIOL</name>
<dbReference type="InterPro" id="IPR025312">
    <property type="entry name" value="DUF4216"/>
</dbReference>
<dbReference type="Proteomes" id="UP000813463">
    <property type="component" value="Chromosome 6"/>
</dbReference>
<feature type="region of interest" description="Disordered" evidence="1">
    <location>
        <begin position="600"/>
        <end position="623"/>
    </location>
</feature>
<feature type="compositionally biased region" description="Basic and acidic residues" evidence="1">
    <location>
        <begin position="600"/>
        <end position="609"/>
    </location>
</feature>
<proteinExistence type="predicted"/>
<dbReference type="Pfam" id="PF13952">
    <property type="entry name" value="DUF4216"/>
    <property type="match status" value="1"/>
</dbReference>
<feature type="domain" description="DUF4218" evidence="3">
    <location>
        <begin position="723"/>
        <end position="826"/>
    </location>
</feature>
<gene>
    <name evidence="6 7" type="primary">LOC110788739</name>
</gene>
<evidence type="ECO:0000313" key="7">
    <source>
        <dbReference type="RefSeq" id="XP_056689761.1"/>
    </source>
</evidence>
<keyword evidence="5" id="KW-1185">Reference proteome</keyword>
<evidence type="ECO:0000313" key="5">
    <source>
        <dbReference type="Proteomes" id="UP000813463"/>
    </source>
</evidence>
<evidence type="ECO:0000313" key="6">
    <source>
        <dbReference type="RefSeq" id="XP_056689760.1"/>
    </source>
</evidence>
<dbReference type="Pfam" id="PF13960">
    <property type="entry name" value="DUF4218"/>
    <property type="match status" value="1"/>
</dbReference>
<reference evidence="6 7" key="2">
    <citation type="submission" date="2025-05" db="UniProtKB">
        <authorList>
            <consortium name="RefSeq"/>
        </authorList>
    </citation>
    <scope>IDENTIFICATION</scope>
    <source>
        <tissue evidence="6 7">Leaf</tissue>
    </source>
</reference>
<dbReference type="Pfam" id="PF02992">
    <property type="entry name" value="Transposase_21"/>
    <property type="match status" value="1"/>
</dbReference>
<dbReference type="InterPro" id="IPR029480">
    <property type="entry name" value="Transpos_assoc"/>
</dbReference>
<evidence type="ECO:0000259" key="3">
    <source>
        <dbReference type="Pfam" id="PF13960"/>
    </source>
</evidence>
<dbReference type="InterPro" id="IPR004242">
    <property type="entry name" value="Transposase_21"/>
</dbReference>
<sequence length="1123" mass="129041">MESDRTWMYGDRDTLEFVKGIDEFCNSVVTYRDSSGMGEFYCPCVECGNLKKVSCTRLLRDHIFRRGFRPQYHVWAWHGEEGKYRGNSSENDLREQEDEIYFSEEDHSMECEDDDDEVDIDDDIDNVDEMMQGVKGERPNIFKFLSEAAEQPLYPGCTKYTKLTGTSTLYSIKTEGNWTDSSFIKLLAKLTDMFPDDNTVPKSNYYAKKLMCPFGLEYKKIHACPNYCVLYRKQYANFNACPKCGKSRYKRKGVGDKKGPPAKVLWYLPIIPRFKRLFSIKKDAKNLRWHADGRKKDGLLKHPDDSPEWKNINRLHESFGLENRNLRLGLCTDGMNPFGTLSSQHSTWPVLLVIYNLPPWLCMKRKYMMLSLLISGPKQPGNDIDVYLEPLIEDLRKMWDEGVSIYDAHANEMFTLRAMLFCTINDFPAYGNLSGYKNKGIKACPICIEDTGYTYLPQCHKHVFLHTRRLLRRDHPYRKKKAAFNGEVEEGIARRPLTVYEVYEQVKGIETIFGKSMKGSGSEVGGLWKKESVFVKLAYWKDLHVRHCLDGMHIEKNVCEAILGTLMNIPKVTKDCKGVRLYLESKGLRPELWLQVKDTKKRKEMEKGNSSKKGKGKGKCKTKVKEKKDESVEKNYLPPACYTMSKAKKRAFCECLYGIKVPSGYSSNMKRFVTLNGELKLSSMKSHDCHVMMQVFLPIAIRGILPKHVRDTITELCEFFNIICSKVLHPSKLDTLQANVVQTLCKFEMYFPPSFFDIMVHLVVHLVREIKWCGPVFLRWSYPFERRMGTLSHYVRNPAHPEGSMIQGTVGAEVGNFVAEYVASAEPTGLPKSRHEGRLQGKGTIGSKLILPPHDKLLQAHFYVLHHIADVNPYITEHLSELKSENPSKGARELMQLHNKTFVAWFRSRILDLPTAELASVPNMIQWLAYGPRDSVNSYEGYDINGYTFWTERQDEKSLSTQNSGVSLAASSTQYASSKDKSPVDSKLLFYGRVQEIWELNYPTFTVGLFKCKWVDNNRRCVNRNPPFTLVDMAHLRESLEPFVFASQPKQVFYVTDPADKKWSIVLPGKRSILGIGDVEDEQEYDAFEDTPPFTCPETVVTEDVDTTNYMRVDHTEGILDDS</sequence>
<dbReference type="Pfam" id="PF13963">
    <property type="entry name" value="Transpos_assoc"/>
    <property type="match status" value="1"/>
</dbReference>
<dbReference type="RefSeq" id="XP_056689761.1">
    <property type="nucleotide sequence ID" value="XM_056833783.1"/>
</dbReference>
<dbReference type="GeneID" id="110788739"/>
<dbReference type="PANTHER" id="PTHR48258">
    <property type="entry name" value="DUF4218 DOMAIN-CONTAINING PROTEIN-RELATED"/>
    <property type="match status" value="1"/>
</dbReference>